<proteinExistence type="predicted"/>
<gene>
    <name evidence="3" type="ORF">DGYR_LOCUS14067</name>
</gene>
<dbReference type="CDD" id="cd00112">
    <property type="entry name" value="LDLa"/>
    <property type="match status" value="1"/>
</dbReference>
<dbReference type="PROSITE" id="PS01209">
    <property type="entry name" value="LDLRA_1"/>
    <property type="match status" value="1"/>
</dbReference>
<dbReference type="SMART" id="SM00192">
    <property type="entry name" value="LDLa"/>
    <property type="match status" value="1"/>
</dbReference>
<comment type="caution">
    <text evidence="3">The sequence shown here is derived from an EMBL/GenBank/DDBJ whole genome shotgun (WGS) entry which is preliminary data.</text>
</comment>
<name>A0A7I8WF67_9ANNE</name>
<feature type="disulfide bond" evidence="2">
    <location>
        <begin position="53"/>
        <end position="68"/>
    </location>
</feature>
<dbReference type="PROSITE" id="PS50068">
    <property type="entry name" value="LDLRA_2"/>
    <property type="match status" value="1"/>
</dbReference>
<dbReference type="OrthoDB" id="6142318at2759"/>
<reference evidence="3 4" key="1">
    <citation type="submission" date="2020-08" db="EMBL/GenBank/DDBJ databases">
        <authorList>
            <person name="Hejnol A."/>
        </authorList>
    </citation>
    <scope>NUCLEOTIDE SEQUENCE [LARGE SCALE GENOMIC DNA]</scope>
</reference>
<comment type="caution">
    <text evidence="2">Lacks conserved residue(s) required for the propagation of feature annotation.</text>
</comment>
<dbReference type="EMBL" id="CAJFCJ010000094">
    <property type="protein sequence ID" value="CAD5126845.1"/>
    <property type="molecule type" value="Genomic_DNA"/>
</dbReference>
<evidence type="ECO:0000313" key="4">
    <source>
        <dbReference type="Proteomes" id="UP000549394"/>
    </source>
</evidence>
<protein>
    <submittedName>
        <fullName evidence="3">DgyrCDS14875</fullName>
    </submittedName>
</protein>
<evidence type="ECO:0000313" key="3">
    <source>
        <dbReference type="EMBL" id="CAD5126845.1"/>
    </source>
</evidence>
<keyword evidence="1 2" id="KW-1015">Disulfide bond</keyword>
<evidence type="ECO:0000256" key="1">
    <source>
        <dbReference type="ARBA" id="ARBA00023157"/>
    </source>
</evidence>
<dbReference type="SUPFAM" id="SSF57424">
    <property type="entry name" value="LDL receptor-like module"/>
    <property type="match status" value="1"/>
</dbReference>
<sequence length="122" mass="14132">MDCQGGEDEEGGVAPELDSCSYIRWEFCAETSCKHGFYLCSRERYCISIEQMCDGVNQCPLGDDEYNCGNFQLQGFFKCRNQMKFISHEKMVLYSFINSPISIITEFCGEKEEREQRRKADV</sequence>
<dbReference type="Proteomes" id="UP000549394">
    <property type="component" value="Unassembled WGS sequence"/>
</dbReference>
<evidence type="ECO:0000256" key="2">
    <source>
        <dbReference type="PROSITE-ProRule" id="PRU00124"/>
    </source>
</evidence>
<keyword evidence="4" id="KW-1185">Reference proteome</keyword>
<organism evidence="3 4">
    <name type="scientific">Dimorphilus gyrociliatus</name>
    <dbReference type="NCBI Taxonomy" id="2664684"/>
    <lineage>
        <taxon>Eukaryota</taxon>
        <taxon>Metazoa</taxon>
        <taxon>Spiralia</taxon>
        <taxon>Lophotrochozoa</taxon>
        <taxon>Annelida</taxon>
        <taxon>Polychaeta</taxon>
        <taxon>Polychaeta incertae sedis</taxon>
        <taxon>Dinophilidae</taxon>
        <taxon>Dimorphilus</taxon>
    </lineage>
</organism>
<dbReference type="InterPro" id="IPR002172">
    <property type="entry name" value="LDrepeatLR_classA_rpt"/>
</dbReference>
<dbReference type="AlphaFoldDB" id="A0A7I8WF67"/>
<dbReference type="InterPro" id="IPR036055">
    <property type="entry name" value="LDL_receptor-like_sf"/>
</dbReference>
<dbReference type="InterPro" id="IPR023415">
    <property type="entry name" value="LDLR_class-A_CS"/>
</dbReference>
<accession>A0A7I8WF67</accession>
<dbReference type="Gene3D" id="4.10.400.10">
    <property type="entry name" value="Low-density Lipoprotein Receptor"/>
    <property type="match status" value="1"/>
</dbReference>